<dbReference type="InterPro" id="IPR050695">
    <property type="entry name" value="N-acetylmuramoyl_amidase_3"/>
</dbReference>
<evidence type="ECO:0000256" key="1">
    <source>
        <dbReference type="ARBA" id="ARBA00022801"/>
    </source>
</evidence>
<dbReference type="Pfam" id="PF01520">
    <property type="entry name" value="Amidase_3"/>
    <property type="match status" value="1"/>
</dbReference>
<proteinExistence type="predicted"/>
<accession>A0ABW2EKY2</accession>
<comment type="caution">
    <text evidence="3">The sequence shown here is derived from an EMBL/GenBank/DDBJ whole genome shotgun (WGS) entry which is preliminary data.</text>
</comment>
<dbReference type="PANTHER" id="PTHR30404">
    <property type="entry name" value="N-ACETYLMURAMOYL-L-ALANINE AMIDASE"/>
    <property type="match status" value="1"/>
</dbReference>
<dbReference type="SUPFAM" id="SSF53187">
    <property type="entry name" value="Zn-dependent exopeptidases"/>
    <property type="match status" value="1"/>
</dbReference>
<sequence>MMAYLIALDDGHGKNTSGKRTPYIDHLGHSIRENEFNKQVVKYLDTELKRNGFDTLLVAPTDVDTSLSKRTKRANNAGADAYVSIHYNAYDGSFTGSNPSGIELYVYPGNLNRKAGKLAYHIGSYLRKGTKQNYRGVKEANFQVLRETNMAAVLSENGFMDHPDEAMLMMDAEFQQEVAIEHAKGICDFFNVLYVREQSEAWFIGRRVESIFDGELRFYNQPSWSDTDVVGYLKKGYGFPEITARVPVGGGDQYKAVNSSGAVFYVTTSEKYVQVI</sequence>
<keyword evidence="4" id="KW-1185">Reference proteome</keyword>
<evidence type="ECO:0000313" key="3">
    <source>
        <dbReference type="EMBL" id="MFC7063014.1"/>
    </source>
</evidence>
<dbReference type="PANTHER" id="PTHR30404:SF0">
    <property type="entry name" value="N-ACETYLMURAMOYL-L-ALANINE AMIDASE AMIC"/>
    <property type="match status" value="1"/>
</dbReference>
<keyword evidence="1" id="KW-0378">Hydrolase</keyword>
<gene>
    <name evidence="3" type="ORF">ACFQIC_14375</name>
</gene>
<evidence type="ECO:0000313" key="4">
    <source>
        <dbReference type="Proteomes" id="UP001596410"/>
    </source>
</evidence>
<dbReference type="EMBL" id="JBHSZV010000037">
    <property type="protein sequence ID" value="MFC7063014.1"/>
    <property type="molecule type" value="Genomic_DNA"/>
</dbReference>
<dbReference type="Proteomes" id="UP001596410">
    <property type="component" value="Unassembled WGS sequence"/>
</dbReference>
<dbReference type="RefSeq" id="WP_204711538.1">
    <property type="nucleotide sequence ID" value="NZ_JBHSZV010000037.1"/>
</dbReference>
<dbReference type="InterPro" id="IPR002508">
    <property type="entry name" value="MurNAc-LAA_cat"/>
</dbReference>
<name>A0ABW2EKY2_9BACI</name>
<protein>
    <submittedName>
        <fullName evidence="3">N-acetylmuramoyl-L-alanine amidase</fullName>
    </submittedName>
</protein>
<feature type="domain" description="MurNAc-LAA" evidence="2">
    <location>
        <begin position="71"/>
        <end position="187"/>
    </location>
</feature>
<dbReference type="Gene3D" id="3.40.630.40">
    <property type="entry name" value="Zn-dependent exopeptidases"/>
    <property type="match status" value="1"/>
</dbReference>
<organism evidence="3 4">
    <name type="scientific">Halobacillus seohaensis</name>
    <dbReference type="NCBI Taxonomy" id="447421"/>
    <lineage>
        <taxon>Bacteria</taxon>
        <taxon>Bacillati</taxon>
        <taxon>Bacillota</taxon>
        <taxon>Bacilli</taxon>
        <taxon>Bacillales</taxon>
        <taxon>Bacillaceae</taxon>
        <taxon>Halobacillus</taxon>
    </lineage>
</organism>
<dbReference type="CDD" id="cd02696">
    <property type="entry name" value="MurNAc-LAA"/>
    <property type="match status" value="1"/>
</dbReference>
<dbReference type="SMART" id="SM00646">
    <property type="entry name" value="Ami_3"/>
    <property type="match status" value="1"/>
</dbReference>
<reference evidence="4" key="1">
    <citation type="journal article" date="2019" name="Int. J. Syst. Evol. Microbiol.">
        <title>The Global Catalogue of Microorganisms (GCM) 10K type strain sequencing project: providing services to taxonomists for standard genome sequencing and annotation.</title>
        <authorList>
            <consortium name="The Broad Institute Genomics Platform"/>
            <consortium name="The Broad Institute Genome Sequencing Center for Infectious Disease"/>
            <person name="Wu L."/>
            <person name="Ma J."/>
        </authorList>
    </citation>
    <scope>NUCLEOTIDE SEQUENCE [LARGE SCALE GENOMIC DNA]</scope>
    <source>
        <strain evidence="4">CGMCC 4.1621</strain>
    </source>
</reference>
<evidence type="ECO:0000259" key="2">
    <source>
        <dbReference type="SMART" id="SM00646"/>
    </source>
</evidence>